<reference evidence="2 3" key="1">
    <citation type="submission" date="2018-08" db="EMBL/GenBank/DDBJ databases">
        <title>Acidipila sp. 4G-K13, an acidobacterium isolated from forest soil.</title>
        <authorList>
            <person name="Gao Z.-H."/>
            <person name="Qiu L.-H."/>
        </authorList>
    </citation>
    <scope>NUCLEOTIDE SEQUENCE [LARGE SCALE GENOMIC DNA]</scope>
    <source>
        <strain evidence="2 3">4G-K13</strain>
    </source>
</reference>
<organism evidence="2 3">
    <name type="scientific">Paracidobacterium acidisoli</name>
    <dbReference type="NCBI Taxonomy" id="2303751"/>
    <lineage>
        <taxon>Bacteria</taxon>
        <taxon>Pseudomonadati</taxon>
        <taxon>Acidobacteriota</taxon>
        <taxon>Terriglobia</taxon>
        <taxon>Terriglobales</taxon>
        <taxon>Acidobacteriaceae</taxon>
        <taxon>Paracidobacterium</taxon>
    </lineage>
</organism>
<evidence type="ECO:0000313" key="2">
    <source>
        <dbReference type="EMBL" id="RFU16041.1"/>
    </source>
</evidence>
<dbReference type="AlphaFoldDB" id="A0A372IMS7"/>
<dbReference type="EMBL" id="QVQT01000004">
    <property type="protein sequence ID" value="RFU16041.1"/>
    <property type="molecule type" value="Genomic_DNA"/>
</dbReference>
<evidence type="ECO:0000313" key="3">
    <source>
        <dbReference type="Proteomes" id="UP000264702"/>
    </source>
</evidence>
<comment type="caution">
    <text evidence="2">The sequence shown here is derived from an EMBL/GenBank/DDBJ whole genome shotgun (WGS) entry which is preliminary data.</text>
</comment>
<sequence>MQLSSRRIPAAGTGVHTHVGPFTCPEPHRSRLILLLLVLSAAALTLHAQQSGSLPDAPLPQEVSFSDPAPPGGQNSFPPEIHSTAPGSSLSGIARNPLPSPRPCSIDSCSSLPQRNACCEQYLDPFQRYLQATGNHPLTPWQKLHLAGRDVIDPFNLLTIVGSSALTIATDSSSAYGPGFEGFGKLTGVSFSQDLTAEFFGTFLIPSIARQDPHFHRMPNASLKRRIAHCFTQVVWTQSDTGRGMFNYATIFGTVADEGVSNMYVPYRQVGWGPAAQRITTAWATDPIGNVITEFLPDVARHININVVFVQRIINRVAVEEGGTGTP</sequence>
<feature type="region of interest" description="Disordered" evidence="1">
    <location>
        <begin position="1"/>
        <end position="22"/>
    </location>
</feature>
<proteinExistence type="predicted"/>
<accession>A0A372IMS7</accession>
<feature type="region of interest" description="Disordered" evidence="1">
    <location>
        <begin position="51"/>
        <end position="96"/>
    </location>
</feature>
<dbReference type="OrthoDB" id="113512at2"/>
<dbReference type="RefSeq" id="WP_117299997.1">
    <property type="nucleotide sequence ID" value="NZ_QVQT02000004.1"/>
</dbReference>
<dbReference type="Proteomes" id="UP000264702">
    <property type="component" value="Unassembled WGS sequence"/>
</dbReference>
<name>A0A372IMS7_9BACT</name>
<gene>
    <name evidence="2" type="ORF">D0Y96_11455</name>
</gene>
<keyword evidence="3" id="KW-1185">Reference proteome</keyword>
<protein>
    <submittedName>
        <fullName evidence="2">Uncharacterized protein</fullName>
    </submittedName>
</protein>
<evidence type="ECO:0000256" key="1">
    <source>
        <dbReference type="SAM" id="MobiDB-lite"/>
    </source>
</evidence>